<evidence type="ECO:0000256" key="8">
    <source>
        <dbReference type="ARBA" id="ARBA00023242"/>
    </source>
</evidence>
<reference evidence="12" key="1">
    <citation type="submission" date="2025-08" db="UniProtKB">
        <authorList>
            <consortium name="Ensembl"/>
        </authorList>
    </citation>
    <scope>IDENTIFICATION</scope>
</reference>
<evidence type="ECO:0000256" key="1">
    <source>
        <dbReference type="ARBA" id="ARBA00004123"/>
    </source>
</evidence>
<accession>A0A669PG43</accession>
<evidence type="ECO:0000256" key="5">
    <source>
        <dbReference type="ARBA" id="ARBA00022448"/>
    </source>
</evidence>
<evidence type="ECO:0000256" key="2">
    <source>
        <dbReference type="ARBA" id="ARBA00004496"/>
    </source>
</evidence>
<comment type="similarity">
    <text evidence="3">Belongs to the XPO2/CSE1 family.</text>
</comment>
<sequence length="915" mass="103958">MELSDANLQTLTEYLKKTLDPDPAIRRPAEKFLETVEGSQNYPLLLLTLLEKSQENVIKVCASVTFKNYIKRNWRIVEDEPNKIFESDRIAIKANIVPLMLSSPEQIQKQLSDAISIIGREDFPQKWPDLLTEMVNRFQSGDFHVINGVLRTAHSLFKRYRHEFKSNELWTEIKLVLDAFALPLTNLFKATIDLCSTHANDASALKVLFSSLILIAKLFYSLNFQDLPEFFEDNMETWMTNFHSLLTLDNKLLQTDLVSNAIQFLASVCERPHYKHLFEDQNTLTSICEKVIVPNMEFRAADEEAFEDNSEEYIRRDLEGSDIDTRRRAACDLVRGLCKFFEGPVTGIFSGYVNSMLQEYAKNPSVNWKHKDAAIYLVTSLASKAQTQKHGITQANELVNLTEFFVNHIQPDLKSASVNEFPVLKADGIKYIMIFRNQVPKEQLLLSIPLLINHLQAESIVVHTYAAHALERLFTMRGTNNTTLITAAEMAPFVEVLLTNLFKALTLPGSSENEYIMKAIMRSFSLLQESIIPYIPSVITQLTQKLLAVSKNPSKPHFNHYMFESICLSIRITCKANPDAVGSFEEALFMVFTEILQNDVQEFIPYVFQVMSLLLEMHKNEIPSSYMALFPHLLQPVLWERTGNIPPLVRLLQAYLERGANTIASAAADKIPGLLGVFQKLIASKANDHQGFYLLNSIIEHMPPESVDQYRKQIFILLFQRLQNSKTTKFIKSFLVFINLYCVKYGALALQEIFDSIQPKMFGMVLEKIIIPEIQKVSGQVEKKICAVGITKILTECPPMMDTEYTKLWTPLLQALIGLFELPEDDTIPDEEHFIDIEDTPGYQTAFSQLAFAGKKEHDPVGQMVNNPRIHLAQSLHKLSTACPGRVPSMLSTSLNAEALQYLQGYLQAASVTLL</sequence>
<dbReference type="Gene3D" id="1.25.10.10">
    <property type="entry name" value="Leucine-rich Repeat Variant"/>
    <property type="match status" value="2"/>
</dbReference>
<dbReference type="GO" id="GO:0006606">
    <property type="term" value="P:protein import into nucleus"/>
    <property type="evidence" value="ECO:0007669"/>
    <property type="project" value="TreeGrafter"/>
</dbReference>
<keyword evidence="7" id="KW-0653">Protein transport</keyword>
<evidence type="ECO:0000256" key="6">
    <source>
        <dbReference type="ARBA" id="ARBA00022490"/>
    </source>
</evidence>
<keyword evidence="5" id="KW-0813">Transport</keyword>
<gene>
    <name evidence="12" type="primary">CSE1L</name>
</gene>
<evidence type="ECO:0000256" key="4">
    <source>
        <dbReference type="ARBA" id="ARBA00018945"/>
    </source>
</evidence>
<dbReference type="GO" id="GO:0005049">
    <property type="term" value="F:nuclear export signal receptor activity"/>
    <property type="evidence" value="ECO:0007669"/>
    <property type="project" value="TreeGrafter"/>
</dbReference>
<comment type="subcellular location">
    <subcellularLocation>
        <location evidence="2">Cytoplasm</location>
    </subcellularLocation>
    <subcellularLocation>
        <location evidence="1">Nucleus</location>
    </subcellularLocation>
</comment>
<name>A0A669PG43_PHACC</name>
<dbReference type="PROSITE" id="PS50166">
    <property type="entry name" value="IMPORTIN_B_NT"/>
    <property type="match status" value="1"/>
</dbReference>
<proteinExistence type="inferred from homology"/>
<feature type="domain" description="Importin N-terminal" evidence="11">
    <location>
        <begin position="29"/>
        <end position="102"/>
    </location>
</feature>
<organism evidence="12 13">
    <name type="scientific">Phasianus colchicus</name>
    <name type="common">Common pheasant</name>
    <dbReference type="NCBI Taxonomy" id="9054"/>
    <lineage>
        <taxon>Eukaryota</taxon>
        <taxon>Metazoa</taxon>
        <taxon>Chordata</taxon>
        <taxon>Craniata</taxon>
        <taxon>Vertebrata</taxon>
        <taxon>Euteleostomi</taxon>
        <taxon>Archelosauria</taxon>
        <taxon>Archosauria</taxon>
        <taxon>Dinosauria</taxon>
        <taxon>Saurischia</taxon>
        <taxon>Theropoda</taxon>
        <taxon>Coelurosauria</taxon>
        <taxon>Aves</taxon>
        <taxon>Neognathae</taxon>
        <taxon>Galloanserae</taxon>
        <taxon>Galliformes</taxon>
        <taxon>Phasianidae</taxon>
        <taxon>Phasianinae</taxon>
        <taxon>Phasianus</taxon>
    </lineage>
</organism>
<protein>
    <recommendedName>
        <fullName evidence="4">Exportin-2</fullName>
    </recommendedName>
    <alternativeName>
        <fullName evidence="10">Chromosome segregation 1-like protein</fullName>
    </alternativeName>
    <alternativeName>
        <fullName evidence="9">Importin-alpha re-exporter</fullName>
    </alternativeName>
</protein>
<dbReference type="InterPro" id="IPR001494">
    <property type="entry name" value="Importin-beta_N"/>
</dbReference>
<evidence type="ECO:0000259" key="11">
    <source>
        <dbReference type="PROSITE" id="PS50166"/>
    </source>
</evidence>
<reference evidence="12" key="2">
    <citation type="submission" date="2025-09" db="UniProtKB">
        <authorList>
            <consortium name="Ensembl"/>
        </authorList>
    </citation>
    <scope>IDENTIFICATION</scope>
</reference>
<keyword evidence="8" id="KW-0539">Nucleus</keyword>
<dbReference type="Pfam" id="PF08506">
    <property type="entry name" value="Cse1"/>
    <property type="match status" value="2"/>
</dbReference>
<dbReference type="Proteomes" id="UP000472261">
    <property type="component" value="Unplaced"/>
</dbReference>
<evidence type="ECO:0000313" key="13">
    <source>
        <dbReference type="Proteomes" id="UP000472261"/>
    </source>
</evidence>
<evidence type="ECO:0000256" key="10">
    <source>
        <dbReference type="ARBA" id="ARBA00032265"/>
    </source>
</evidence>
<dbReference type="Pfam" id="PF03378">
    <property type="entry name" value="CAS_CSE1"/>
    <property type="match status" value="1"/>
</dbReference>
<evidence type="ECO:0000256" key="3">
    <source>
        <dbReference type="ARBA" id="ARBA00008669"/>
    </source>
</evidence>
<evidence type="ECO:0000313" key="12">
    <source>
        <dbReference type="Ensembl" id="ENSPCLP00000000621.1"/>
    </source>
</evidence>
<dbReference type="SMART" id="SM00913">
    <property type="entry name" value="IBN_N"/>
    <property type="match status" value="1"/>
</dbReference>
<dbReference type="InterPro" id="IPR013713">
    <property type="entry name" value="XPO2_central"/>
</dbReference>
<evidence type="ECO:0000256" key="9">
    <source>
        <dbReference type="ARBA" id="ARBA00030693"/>
    </source>
</evidence>
<keyword evidence="6" id="KW-0963">Cytoplasm</keyword>
<dbReference type="GO" id="GO:0006611">
    <property type="term" value="P:protein export from nucleus"/>
    <property type="evidence" value="ECO:0007669"/>
    <property type="project" value="TreeGrafter"/>
</dbReference>
<dbReference type="SUPFAM" id="SSF48371">
    <property type="entry name" value="ARM repeat"/>
    <property type="match status" value="1"/>
</dbReference>
<evidence type="ECO:0000256" key="7">
    <source>
        <dbReference type="ARBA" id="ARBA00022927"/>
    </source>
</evidence>
<dbReference type="InterPro" id="IPR016024">
    <property type="entry name" value="ARM-type_fold"/>
</dbReference>
<dbReference type="GO" id="GO:0005829">
    <property type="term" value="C:cytosol"/>
    <property type="evidence" value="ECO:0007669"/>
    <property type="project" value="TreeGrafter"/>
</dbReference>
<dbReference type="PANTHER" id="PTHR10997">
    <property type="entry name" value="IMPORTIN-7, 8, 11"/>
    <property type="match status" value="1"/>
</dbReference>
<dbReference type="InterPro" id="IPR011989">
    <property type="entry name" value="ARM-like"/>
</dbReference>
<keyword evidence="13" id="KW-1185">Reference proteome</keyword>
<dbReference type="GO" id="GO:0031267">
    <property type="term" value="F:small GTPase binding"/>
    <property type="evidence" value="ECO:0007669"/>
    <property type="project" value="InterPro"/>
</dbReference>
<dbReference type="Ensembl" id="ENSPCLT00000000804.1">
    <property type="protein sequence ID" value="ENSPCLP00000000621.1"/>
    <property type="gene ID" value="ENSPCLG00000000545.1"/>
</dbReference>
<dbReference type="GO" id="GO:0005635">
    <property type="term" value="C:nuclear envelope"/>
    <property type="evidence" value="ECO:0007669"/>
    <property type="project" value="TreeGrafter"/>
</dbReference>
<dbReference type="Pfam" id="PF03810">
    <property type="entry name" value="IBN_N"/>
    <property type="match status" value="1"/>
</dbReference>
<dbReference type="AlphaFoldDB" id="A0A669PG43"/>
<dbReference type="PANTHER" id="PTHR10997:SF8">
    <property type="entry name" value="EXPORTIN-2"/>
    <property type="match status" value="1"/>
</dbReference>
<dbReference type="InterPro" id="IPR005043">
    <property type="entry name" value="XPO2_C"/>
</dbReference>